<keyword evidence="1" id="KW-0597">Phosphoprotein</keyword>
<dbReference type="PROSITE" id="PS00107">
    <property type="entry name" value="PROTEIN_KINASE_ATP"/>
    <property type="match status" value="1"/>
</dbReference>
<dbReference type="Gene3D" id="3.30.200.20">
    <property type="entry name" value="Phosphorylase Kinase, domain 1"/>
    <property type="match status" value="1"/>
</dbReference>
<feature type="binding site" evidence="6">
    <location>
        <position position="100"/>
    </location>
    <ligand>
        <name>ATP</name>
        <dbReference type="ChEBI" id="CHEBI:30616"/>
    </ligand>
</feature>
<keyword evidence="4" id="KW-0418">Kinase</keyword>
<dbReference type="GO" id="GO:0004672">
    <property type="term" value="F:protein kinase activity"/>
    <property type="evidence" value="ECO:0007669"/>
    <property type="project" value="InterPro"/>
</dbReference>
<dbReference type="InterPro" id="IPR001245">
    <property type="entry name" value="Ser-Thr/Tyr_kinase_cat_dom"/>
</dbReference>
<evidence type="ECO:0000256" key="1">
    <source>
        <dbReference type="ARBA" id="ARBA00022553"/>
    </source>
</evidence>
<keyword evidence="3 6" id="KW-0547">Nucleotide-binding</keyword>
<dbReference type="SUPFAM" id="SSF56112">
    <property type="entry name" value="Protein kinase-like (PK-like)"/>
    <property type="match status" value="1"/>
</dbReference>
<dbReference type="PROSITE" id="PS50011">
    <property type="entry name" value="PROTEIN_KINASE_DOM"/>
    <property type="match status" value="1"/>
</dbReference>
<dbReference type="InterPro" id="IPR000719">
    <property type="entry name" value="Prot_kinase_dom"/>
</dbReference>
<dbReference type="FunFam" id="1.10.510.10:FF:000195">
    <property type="entry name" value="pto-interacting protein 1"/>
    <property type="match status" value="1"/>
</dbReference>
<dbReference type="InterPro" id="IPR052101">
    <property type="entry name" value="Plant_StressResp_Kinase"/>
</dbReference>
<protein>
    <recommendedName>
        <fullName evidence="7">Protein kinase domain-containing protein</fullName>
    </recommendedName>
</protein>
<dbReference type="Proteomes" id="UP001187471">
    <property type="component" value="Unassembled WGS sequence"/>
</dbReference>
<sequence>MKLCVFNLVGTVSFSFGSFKNLRLLTSSNVGKNGGYHATEAVPKRTQTLNILPIAVPAIEVDELKKITHRFGRKALIGEGKYGRVYYGILKSGQAAAIKKFNSSEQPDVEYLAQVSMLSRLKHENVVELLGYSVDGGLRVLIYEYASNGSLYDILHGKKDVKGAQLGPVLSWSQRVKIAVAAAKGLEYLHEKVQPRIVHRNMKSSNILLFDDEVAKIADLSTQGPDFESLLSTISVYGNLGYLAPEYAMTRQLSSKSDVYSFGVVLLELLTGRKPLDHTLPRGQKSLAAWATEKLSEDKVKQYVDPRLNSEYPPEAVAKMAAVAVKCVQLRDDFRPSMSIVVEALQLLLDARSGPPVKAQNL</sequence>
<name>A0AA88R9X8_9ASTE</name>
<evidence type="ECO:0000256" key="4">
    <source>
        <dbReference type="ARBA" id="ARBA00022777"/>
    </source>
</evidence>
<dbReference type="AlphaFoldDB" id="A0AA88R9X8"/>
<accession>A0AA88R9X8</accession>
<dbReference type="InterPro" id="IPR011009">
    <property type="entry name" value="Kinase-like_dom_sf"/>
</dbReference>
<dbReference type="GO" id="GO:0005524">
    <property type="term" value="F:ATP binding"/>
    <property type="evidence" value="ECO:0007669"/>
    <property type="project" value="UniProtKB-UniRule"/>
</dbReference>
<dbReference type="PANTHER" id="PTHR47983:SF3">
    <property type="entry name" value="OS05G0135800 PROTEIN"/>
    <property type="match status" value="1"/>
</dbReference>
<evidence type="ECO:0000259" key="7">
    <source>
        <dbReference type="PROSITE" id="PS50011"/>
    </source>
</evidence>
<dbReference type="PANTHER" id="PTHR47983">
    <property type="entry name" value="PTO-INTERACTING PROTEIN 1-LIKE"/>
    <property type="match status" value="1"/>
</dbReference>
<keyword evidence="5 6" id="KW-0067">ATP-binding</keyword>
<evidence type="ECO:0000256" key="5">
    <source>
        <dbReference type="ARBA" id="ARBA00022840"/>
    </source>
</evidence>
<organism evidence="8 9">
    <name type="scientific">Escallonia rubra</name>
    <dbReference type="NCBI Taxonomy" id="112253"/>
    <lineage>
        <taxon>Eukaryota</taxon>
        <taxon>Viridiplantae</taxon>
        <taxon>Streptophyta</taxon>
        <taxon>Embryophyta</taxon>
        <taxon>Tracheophyta</taxon>
        <taxon>Spermatophyta</taxon>
        <taxon>Magnoliopsida</taxon>
        <taxon>eudicotyledons</taxon>
        <taxon>Gunneridae</taxon>
        <taxon>Pentapetalae</taxon>
        <taxon>asterids</taxon>
        <taxon>campanulids</taxon>
        <taxon>Escalloniales</taxon>
        <taxon>Escalloniaceae</taxon>
        <taxon>Escallonia</taxon>
    </lineage>
</organism>
<reference evidence="8" key="1">
    <citation type="submission" date="2022-12" db="EMBL/GenBank/DDBJ databases">
        <title>Draft genome assemblies for two species of Escallonia (Escalloniales).</title>
        <authorList>
            <person name="Chanderbali A."/>
            <person name="Dervinis C."/>
            <person name="Anghel I."/>
            <person name="Soltis D."/>
            <person name="Soltis P."/>
            <person name="Zapata F."/>
        </authorList>
    </citation>
    <scope>NUCLEOTIDE SEQUENCE</scope>
    <source>
        <strain evidence="8">UCBG92.1500</strain>
        <tissue evidence="8">Leaf</tissue>
    </source>
</reference>
<comment type="caution">
    <text evidence="8">The sequence shown here is derived from an EMBL/GenBank/DDBJ whole genome shotgun (WGS) entry which is preliminary data.</text>
</comment>
<evidence type="ECO:0000256" key="2">
    <source>
        <dbReference type="ARBA" id="ARBA00022679"/>
    </source>
</evidence>
<evidence type="ECO:0000256" key="6">
    <source>
        <dbReference type="PROSITE-ProRule" id="PRU10141"/>
    </source>
</evidence>
<keyword evidence="2" id="KW-0808">Transferase</keyword>
<evidence type="ECO:0000313" key="8">
    <source>
        <dbReference type="EMBL" id="KAK2978036.1"/>
    </source>
</evidence>
<proteinExistence type="predicted"/>
<dbReference type="Pfam" id="PF07714">
    <property type="entry name" value="PK_Tyr_Ser-Thr"/>
    <property type="match status" value="1"/>
</dbReference>
<feature type="domain" description="Protein kinase" evidence="7">
    <location>
        <begin position="71"/>
        <end position="349"/>
    </location>
</feature>
<gene>
    <name evidence="8" type="ORF">RJ640_002828</name>
</gene>
<dbReference type="InterPro" id="IPR017441">
    <property type="entry name" value="Protein_kinase_ATP_BS"/>
</dbReference>
<dbReference type="CDD" id="cd14066">
    <property type="entry name" value="STKc_IRAK"/>
    <property type="match status" value="1"/>
</dbReference>
<evidence type="ECO:0000313" key="9">
    <source>
        <dbReference type="Proteomes" id="UP001187471"/>
    </source>
</evidence>
<dbReference type="Gene3D" id="1.10.510.10">
    <property type="entry name" value="Transferase(Phosphotransferase) domain 1"/>
    <property type="match status" value="1"/>
</dbReference>
<keyword evidence="9" id="KW-1185">Reference proteome</keyword>
<evidence type="ECO:0000256" key="3">
    <source>
        <dbReference type="ARBA" id="ARBA00022741"/>
    </source>
</evidence>
<dbReference type="EMBL" id="JAVXUO010001909">
    <property type="protein sequence ID" value="KAK2978036.1"/>
    <property type="molecule type" value="Genomic_DNA"/>
</dbReference>